<dbReference type="EMBL" id="JH597996">
    <property type="status" value="NOT_ANNOTATED_CDS"/>
    <property type="molecule type" value="Genomic_DNA"/>
</dbReference>
<dbReference type="Proteomes" id="UP000011713">
    <property type="component" value="Unassembled WGS sequence"/>
</dbReference>
<reference evidence="2" key="1">
    <citation type="journal article" date="2010" name="Science">
        <title>Signatures of adaptation to obligate biotrophy in the Hyaloperonospora arabidopsidis genome.</title>
        <authorList>
            <person name="Baxter L."/>
            <person name="Tripathy S."/>
            <person name="Ishaque N."/>
            <person name="Boot N."/>
            <person name="Cabral A."/>
            <person name="Kemen E."/>
            <person name="Thines M."/>
            <person name="Ah-Fong A."/>
            <person name="Anderson R."/>
            <person name="Badejoko W."/>
            <person name="Bittner-Eddy P."/>
            <person name="Boore J.L."/>
            <person name="Chibucos M.C."/>
            <person name="Coates M."/>
            <person name="Dehal P."/>
            <person name="Delehaunty K."/>
            <person name="Dong S."/>
            <person name="Downton P."/>
            <person name="Dumas B."/>
            <person name="Fabro G."/>
            <person name="Fronick C."/>
            <person name="Fuerstenberg S.I."/>
            <person name="Fulton L."/>
            <person name="Gaulin E."/>
            <person name="Govers F."/>
            <person name="Hughes L."/>
            <person name="Humphray S."/>
            <person name="Jiang R.H."/>
            <person name="Judelson H."/>
            <person name="Kamoun S."/>
            <person name="Kyung K."/>
            <person name="Meijer H."/>
            <person name="Minx P."/>
            <person name="Morris P."/>
            <person name="Nelson J."/>
            <person name="Phuntumart V."/>
            <person name="Qutob D."/>
            <person name="Rehmany A."/>
            <person name="Rougon-Cardoso A."/>
            <person name="Ryden P."/>
            <person name="Torto-Alalibo T."/>
            <person name="Studholme D."/>
            <person name="Wang Y."/>
            <person name="Win J."/>
            <person name="Wood J."/>
            <person name="Clifton S.W."/>
            <person name="Rogers J."/>
            <person name="Van den Ackerveken G."/>
            <person name="Jones J.D."/>
            <person name="McDowell J.M."/>
            <person name="Beynon J."/>
            <person name="Tyler B.M."/>
        </authorList>
    </citation>
    <scope>NUCLEOTIDE SEQUENCE [LARGE SCALE GENOMIC DNA]</scope>
    <source>
        <strain evidence="2">Emoy2</strain>
    </source>
</reference>
<dbReference type="HOGENOM" id="CLU_2890548_0_0_1"/>
<proteinExistence type="predicted"/>
<organism evidence="1 2">
    <name type="scientific">Hyaloperonospora arabidopsidis (strain Emoy2)</name>
    <name type="common">Downy mildew agent</name>
    <name type="synonym">Peronospora arabidopsidis</name>
    <dbReference type="NCBI Taxonomy" id="559515"/>
    <lineage>
        <taxon>Eukaryota</taxon>
        <taxon>Sar</taxon>
        <taxon>Stramenopiles</taxon>
        <taxon>Oomycota</taxon>
        <taxon>Peronosporomycetes</taxon>
        <taxon>Peronosporales</taxon>
        <taxon>Peronosporaceae</taxon>
        <taxon>Hyaloperonospora</taxon>
    </lineage>
</organism>
<reference evidence="1" key="2">
    <citation type="submission" date="2015-06" db="UniProtKB">
        <authorList>
            <consortium name="EnsemblProtists"/>
        </authorList>
    </citation>
    <scope>IDENTIFICATION</scope>
    <source>
        <strain evidence="1">Emoy2</strain>
    </source>
</reference>
<sequence length="63" mass="7187">MDSRRKQSMDGWMGVKLSKKCGYDLRGNVTRRWRLLGQHLMQIRECGDDTSGATTKLPSTEEA</sequence>
<dbReference type="InParanoid" id="M4BWD9"/>
<evidence type="ECO:0000313" key="2">
    <source>
        <dbReference type="Proteomes" id="UP000011713"/>
    </source>
</evidence>
<protein>
    <submittedName>
        <fullName evidence="1">Uncharacterized protein</fullName>
    </submittedName>
</protein>
<name>M4BWD9_HYAAE</name>
<accession>M4BWD9</accession>
<keyword evidence="2" id="KW-1185">Reference proteome</keyword>
<dbReference type="EnsemblProtists" id="HpaT810840">
    <property type="protein sequence ID" value="HpaP810840"/>
    <property type="gene ID" value="HpaG810840"/>
</dbReference>
<dbReference type="AlphaFoldDB" id="M4BWD9"/>
<evidence type="ECO:0000313" key="1">
    <source>
        <dbReference type="EnsemblProtists" id="HpaP810840"/>
    </source>
</evidence>
<dbReference type="VEuPathDB" id="FungiDB:HpaG810840"/>